<evidence type="ECO:0000256" key="4">
    <source>
        <dbReference type="ARBA" id="ARBA00023136"/>
    </source>
</evidence>
<evidence type="ECO:0000313" key="10">
    <source>
        <dbReference type="Proteomes" id="UP000216188"/>
    </source>
</evidence>
<reference evidence="8 11" key="2">
    <citation type="submission" date="2018-11" db="EMBL/GenBank/DDBJ databases">
        <title>Genome sequencing and analysis.</title>
        <authorList>
            <person name="Huang Y.-T."/>
        </authorList>
    </citation>
    <scope>NUCLEOTIDE SEQUENCE [LARGE SCALE GENOMIC DNA]</scope>
    <source>
        <strain evidence="8 11">SHIN</strain>
    </source>
</reference>
<keyword evidence="10" id="KW-1185">Reference proteome</keyword>
<comment type="similarity">
    <text evidence="2">Belongs to the NlpA lipoprotein family.</text>
</comment>
<dbReference type="InterPro" id="IPR004872">
    <property type="entry name" value="Lipoprotein_NlpA"/>
</dbReference>
<organism evidence="9 10">
    <name type="scientific">Brucella pseudogrignonensis</name>
    <dbReference type="NCBI Taxonomy" id="419475"/>
    <lineage>
        <taxon>Bacteria</taxon>
        <taxon>Pseudomonadati</taxon>
        <taxon>Pseudomonadota</taxon>
        <taxon>Alphaproteobacteria</taxon>
        <taxon>Hyphomicrobiales</taxon>
        <taxon>Brucellaceae</taxon>
        <taxon>Brucella/Ochrobactrum group</taxon>
        <taxon>Brucella</taxon>
    </lineage>
</organism>
<evidence type="ECO:0000256" key="7">
    <source>
        <dbReference type="SAM" id="Phobius"/>
    </source>
</evidence>
<gene>
    <name evidence="9" type="ORF">CEV34_2953</name>
    <name evidence="8" type="ORF">EHE22_25370</name>
</gene>
<evidence type="ECO:0000256" key="6">
    <source>
        <dbReference type="ARBA" id="ARBA00023288"/>
    </source>
</evidence>
<feature type="transmembrane region" description="Helical" evidence="7">
    <location>
        <begin position="21"/>
        <end position="40"/>
    </location>
</feature>
<comment type="subcellular location">
    <subcellularLocation>
        <location evidence="1">Membrane</location>
        <topology evidence="1">Lipid-anchor</topology>
    </subcellularLocation>
</comment>
<dbReference type="PANTHER" id="PTHR30429:SF1">
    <property type="entry name" value="D-METHIONINE-BINDING LIPOPROTEIN METQ-RELATED"/>
    <property type="match status" value="1"/>
</dbReference>
<dbReference type="STRING" id="419475.A8A54_04355"/>
<keyword evidence="4 7" id="KW-0472">Membrane</keyword>
<evidence type="ECO:0000256" key="3">
    <source>
        <dbReference type="ARBA" id="ARBA00022729"/>
    </source>
</evidence>
<reference evidence="9 10" key="1">
    <citation type="submission" date="2017-07" db="EMBL/GenBank/DDBJ databases">
        <title>Phylogenetic study on the rhizospheric bacterium Ochrobactrum sp. A44.</title>
        <authorList>
            <person name="Krzyzanowska D.M."/>
            <person name="Ossowicki A."/>
            <person name="Rajewska M."/>
            <person name="Maciag T."/>
            <person name="Kaczynski Z."/>
            <person name="Czerwicka M."/>
            <person name="Jafra S."/>
        </authorList>
    </citation>
    <scope>NUCLEOTIDE SEQUENCE [LARGE SCALE GENOMIC DNA]</scope>
    <source>
        <strain evidence="9 10">CCUG 30717</strain>
    </source>
</reference>
<evidence type="ECO:0000313" key="8">
    <source>
        <dbReference type="EMBL" id="NNV23703.1"/>
    </source>
</evidence>
<name>A0A256GDY1_9HYPH</name>
<sequence length="297" mass="33129">MRFRFDNRKTSSKIELQRRRFLAISTMAFATSLLPSVLYAEERQSLRIALATSVSNQAAEVAATEAKEQGLDVELIEFSDWNTPNTAVADKTVDANLFQHIPYLDYTNSKTGNGLVPIAPAFSTPFGLYSKKYSKLEDLPDNAQIAFSGDVINTGRSLLLLQKAGFLELKPDTDHRASLEDVVIWKKPLKIVQLDGPQIARLLDEVDAAATYPTFAKLAGLEASSGLIFENEPIYAFQFVTRPELRDDVRLKKFIEIYQNSPAVKAKLQELYGDMVSFPRLKCVERLHLISGGTCGF</sequence>
<dbReference type="Gene3D" id="3.40.190.10">
    <property type="entry name" value="Periplasmic binding protein-like II"/>
    <property type="match status" value="2"/>
</dbReference>
<keyword evidence="7" id="KW-0812">Transmembrane</keyword>
<dbReference type="Pfam" id="PF03180">
    <property type="entry name" value="Lipoprotein_9"/>
    <property type="match status" value="1"/>
</dbReference>
<dbReference type="Proteomes" id="UP000526233">
    <property type="component" value="Unassembled WGS sequence"/>
</dbReference>
<keyword evidence="7" id="KW-1133">Transmembrane helix</keyword>
<accession>A0A256GDY1</accession>
<proteinExistence type="inferred from homology"/>
<evidence type="ECO:0000313" key="11">
    <source>
        <dbReference type="Proteomes" id="UP000526233"/>
    </source>
</evidence>
<dbReference type="EMBL" id="PKQI01000005">
    <property type="protein sequence ID" value="NNV23703.1"/>
    <property type="molecule type" value="Genomic_DNA"/>
</dbReference>
<dbReference type="PANTHER" id="PTHR30429">
    <property type="entry name" value="D-METHIONINE-BINDING LIPOPROTEIN METQ"/>
    <property type="match status" value="1"/>
</dbReference>
<dbReference type="EMBL" id="NNRM01000022">
    <property type="protein sequence ID" value="OYR25332.1"/>
    <property type="molecule type" value="Genomic_DNA"/>
</dbReference>
<keyword evidence="5" id="KW-0564">Palmitate</keyword>
<evidence type="ECO:0000256" key="2">
    <source>
        <dbReference type="ARBA" id="ARBA00008973"/>
    </source>
</evidence>
<keyword evidence="6" id="KW-0449">Lipoprotein</keyword>
<keyword evidence="3" id="KW-0732">Signal</keyword>
<evidence type="ECO:0000256" key="5">
    <source>
        <dbReference type="ARBA" id="ARBA00023139"/>
    </source>
</evidence>
<comment type="caution">
    <text evidence="9">The sequence shown here is derived from an EMBL/GenBank/DDBJ whole genome shotgun (WGS) entry which is preliminary data.</text>
</comment>
<evidence type="ECO:0000256" key="1">
    <source>
        <dbReference type="ARBA" id="ARBA00004635"/>
    </source>
</evidence>
<dbReference type="SUPFAM" id="SSF53850">
    <property type="entry name" value="Periplasmic binding protein-like II"/>
    <property type="match status" value="1"/>
</dbReference>
<protein>
    <submittedName>
        <fullName evidence="8">Iron ABC transporter substrate-binding protein</fullName>
    </submittedName>
    <submittedName>
        <fullName evidence="9">NLPA lipofamily protein</fullName>
    </submittedName>
</protein>
<evidence type="ECO:0000313" key="9">
    <source>
        <dbReference type="EMBL" id="OYR25332.1"/>
    </source>
</evidence>
<dbReference type="AlphaFoldDB" id="A0A256GDY1"/>
<dbReference type="GO" id="GO:0016020">
    <property type="term" value="C:membrane"/>
    <property type="evidence" value="ECO:0007669"/>
    <property type="project" value="UniProtKB-SubCell"/>
</dbReference>
<dbReference type="Proteomes" id="UP000216188">
    <property type="component" value="Unassembled WGS sequence"/>
</dbReference>